<evidence type="ECO:0000256" key="2">
    <source>
        <dbReference type="ARBA" id="ARBA00023043"/>
    </source>
</evidence>
<feature type="repeat" description="ANK" evidence="3">
    <location>
        <begin position="718"/>
        <end position="747"/>
    </location>
</feature>
<dbReference type="PANTHER" id="PTHR24171">
    <property type="entry name" value="ANKYRIN REPEAT DOMAIN-CONTAINING PROTEIN 39-RELATED"/>
    <property type="match status" value="1"/>
</dbReference>
<keyword evidence="2 3" id="KW-0040">ANK repeat</keyword>
<feature type="repeat" description="ANK" evidence="3">
    <location>
        <begin position="489"/>
        <end position="521"/>
    </location>
</feature>
<accession>A0AAD7E948</accession>
<feature type="repeat" description="ANK" evidence="3">
    <location>
        <begin position="587"/>
        <end position="619"/>
    </location>
</feature>
<reference evidence="6" key="1">
    <citation type="submission" date="2023-03" db="EMBL/GenBank/DDBJ databases">
        <title>Massive genome expansion in bonnet fungi (Mycena s.s.) driven by repeated elements and novel gene families across ecological guilds.</title>
        <authorList>
            <consortium name="Lawrence Berkeley National Laboratory"/>
            <person name="Harder C.B."/>
            <person name="Miyauchi S."/>
            <person name="Viragh M."/>
            <person name="Kuo A."/>
            <person name="Thoen E."/>
            <person name="Andreopoulos B."/>
            <person name="Lu D."/>
            <person name="Skrede I."/>
            <person name="Drula E."/>
            <person name="Henrissat B."/>
            <person name="Morin E."/>
            <person name="Kohler A."/>
            <person name="Barry K."/>
            <person name="LaButti K."/>
            <person name="Morin E."/>
            <person name="Salamov A."/>
            <person name="Lipzen A."/>
            <person name="Mereny Z."/>
            <person name="Hegedus B."/>
            <person name="Baldrian P."/>
            <person name="Stursova M."/>
            <person name="Weitz H."/>
            <person name="Taylor A."/>
            <person name="Grigoriev I.V."/>
            <person name="Nagy L.G."/>
            <person name="Martin F."/>
            <person name="Kauserud H."/>
        </authorList>
    </citation>
    <scope>NUCLEOTIDE SEQUENCE</scope>
    <source>
        <strain evidence="6">CBHHK002</strain>
    </source>
</reference>
<feature type="repeat" description="ANK" evidence="3">
    <location>
        <begin position="653"/>
        <end position="685"/>
    </location>
</feature>
<protein>
    <submittedName>
        <fullName evidence="6">Ankyrin repeat-containing domain protein</fullName>
    </submittedName>
</protein>
<dbReference type="Gene3D" id="3.40.50.300">
    <property type="entry name" value="P-loop containing nucleotide triphosphate hydrolases"/>
    <property type="match status" value="1"/>
</dbReference>
<dbReference type="SMART" id="SM00248">
    <property type="entry name" value="ANK"/>
    <property type="match status" value="10"/>
</dbReference>
<dbReference type="InterPro" id="IPR027417">
    <property type="entry name" value="P-loop_NTPase"/>
</dbReference>
<feature type="repeat" description="ANK" evidence="3">
    <location>
        <begin position="620"/>
        <end position="652"/>
    </location>
</feature>
<dbReference type="InterPro" id="IPR054471">
    <property type="entry name" value="GPIID_WHD"/>
</dbReference>
<dbReference type="InterPro" id="IPR002110">
    <property type="entry name" value="Ankyrin_rpt"/>
</dbReference>
<dbReference type="Pfam" id="PF22939">
    <property type="entry name" value="WHD_GPIID"/>
    <property type="match status" value="1"/>
</dbReference>
<evidence type="ECO:0000313" key="7">
    <source>
        <dbReference type="Proteomes" id="UP001218218"/>
    </source>
</evidence>
<dbReference type="Proteomes" id="UP001218218">
    <property type="component" value="Unassembled WGS sequence"/>
</dbReference>
<keyword evidence="7" id="KW-1185">Reference proteome</keyword>
<evidence type="ECO:0000256" key="3">
    <source>
        <dbReference type="PROSITE-ProRule" id="PRU00023"/>
    </source>
</evidence>
<dbReference type="InterPro" id="IPR036770">
    <property type="entry name" value="Ankyrin_rpt-contain_sf"/>
</dbReference>
<feature type="domain" description="GPI inositol-deacylase winged helix" evidence="4">
    <location>
        <begin position="290"/>
        <end position="369"/>
    </location>
</feature>
<evidence type="ECO:0000256" key="1">
    <source>
        <dbReference type="ARBA" id="ARBA00022737"/>
    </source>
</evidence>
<organism evidence="6 7">
    <name type="scientific">Mycena albidolilacea</name>
    <dbReference type="NCBI Taxonomy" id="1033008"/>
    <lineage>
        <taxon>Eukaryota</taxon>
        <taxon>Fungi</taxon>
        <taxon>Dikarya</taxon>
        <taxon>Basidiomycota</taxon>
        <taxon>Agaricomycotina</taxon>
        <taxon>Agaricomycetes</taxon>
        <taxon>Agaricomycetidae</taxon>
        <taxon>Agaricales</taxon>
        <taxon>Marasmiineae</taxon>
        <taxon>Mycenaceae</taxon>
        <taxon>Mycena</taxon>
    </lineage>
</organism>
<evidence type="ECO:0000259" key="4">
    <source>
        <dbReference type="Pfam" id="PF22939"/>
    </source>
</evidence>
<dbReference type="SUPFAM" id="SSF52540">
    <property type="entry name" value="P-loop containing nucleoside triphosphate hydrolases"/>
    <property type="match status" value="1"/>
</dbReference>
<dbReference type="SUPFAM" id="SSF48403">
    <property type="entry name" value="Ankyrin repeat"/>
    <property type="match status" value="1"/>
</dbReference>
<feature type="domain" description="Nephrocystin 3-like N-terminal" evidence="5">
    <location>
        <begin position="27"/>
        <end position="180"/>
    </location>
</feature>
<gene>
    <name evidence="6" type="ORF">DFH08DRAFT_986036</name>
</gene>
<dbReference type="PROSITE" id="PS50297">
    <property type="entry name" value="ANK_REP_REGION"/>
    <property type="match status" value="9"/>
</dbReference>
<feature type="repeat" description="ANK" evidence="3">
    <location>
        <begin position="554"/>
        <end position="586"/>
    </location>
</feature>
<dbReference type="Pfam" id="PF24883">
    <property type="entry name" value="NPHP3_N"/>
    <property type="match status" value="1"/>
</dbReference>
<feature type="repeat" description="ANK" evidence="3">
    <location>
        <begin position="456"/>
        <end position="488"/>
    </location>
</feature>
<dbReference type="PROSITE" id="PS50088">
    <property type="entry name" value="ANK_REPEAT"/>
    <property type="match status" value="9"/>
</dbReference>
<proteinExistence type="predicted"/>
<dbReference type="Gene3D" id="1.25.40.20">
    <property type="entry name" value="Ankyrin repeat-containing domain"/>
    <property type="match status" value="4"/>
</dbReference>
<feature type="non-terminal residue" evidence="6">
    <location>
        <position position="747"/>
    </location>
</feature>
<evidence type="ECO:0000259" key="5">
    <source>
        <dbReference type="Pfam" id="PF24883"/>
    </source>
</evidence>
<dbReference type="AlphaFoldDB" id="A0AAD7E948"/>
<sequence length="747" mass="81916">RLDFLDWLSPINFFPRQEDIFRVRQKGTGEWLLVHPHFQEWKSGSRRTLWCRGIRASIVVKHLSDEYENNKEIGVACIYLNHKDVDDQTPSKLLAALWRQLVHGRDVGFIAKKLYQQHREKRTMPSLEEVVHMLSSSLKELSKVFIIVDAVDEYPELQRGILLKHLAAIGSNVNLMITSRPNISLKLFSFPNLETLDIHATKEDLQRYIDAQIDSSPRLHVHVKALPKLREEIHAKIIGSVGGMFLLAELHVQSISTKNTIKAVQNALEGLAKNLPKGYDSAMDRIKAQNEDDKKTAYSTLTWVANAKRPLRVKELQVALAIEPDTRQLNQNNILEIEIIVAVCAGLVIVDEQSDAVRLVHYTTQEYLDSIQDLLFPDAQTEITCTLLTFLTFDGYPDPSWTNPWHLPPLVDYSQYALAHAAGQPEIQLRDILLKFLKIVRLLLENGANVNATGEKHSSALHTAIVQGNTEIVCLLLEKGANVNVVGKNHSSGLHTAITKGKTEIVHLLLEKGANVNAGGKYESPLQAAIIQGCTDIVFLLLKKGANVNAAGENHSSVLHTAIGKGNTEIVRLLLENGANVNAAGENQSSALHTAVVKGKTEIVCLLLENGANVNAVGENHSSALHTAVVKGKTEIVHLLLDKGATVNTVEENHSSALHTAITKGKTEIVRLLLEKGANVNAGGKYESPLQAAIIQGCTDIVCLLLEKGANVDAAGENHSNVLHTAIGKGNTEIVRLLLENGANAAG</sequence>
<feature type="repeat" description="ANK" evidence="3">
    <location>
        <begin position="521"/>
        <end position="553"/>
    </location>
</feature>
<dbReference type="PRINTS" id="PR01415">
    <property type="entry name" value="ANKYRIN"/>
</dbReference>
<dbReference type="EMBL" id="JARIHO010000102">
    <property type="protein sequence ID" value="KAJ7303833.1"/>
    <property type="molecule type" value="Genomic_DNA"/>
</dbReference>
<dbReference type="PANTHER" id="PTHR24171:SF10">
    <property type="entry name" value="ANKYRIN REPEAT DOMAIN-CONTAINING PROTEIN 29-LIKE"/>
    <property type="match status" value="1"/>
</dbReference>
<feature type="non-terminal residue" evidence="6">
    <location>
        <position position="1"/>
    </location>
</feature>
<dbReference type="InterPro" id="IPR056884">
    <property type="entry name" value="NPHP3-like_N"/>
</dbReference>
<name>A0AAD7E948_9AGAR</name>
<dbReference type="Pfam" id="PF12796">
    <property type="entry name" value="Ank_2"/>
    <property type="match status" value="5"/>
</dbReference>
<comment type="caution">
    <text evidence="6">The sequence shown here is derived from an EMBL/GenBank/DDBJ whole genome shotgun (WGS) entry which is preliminary data.</text>
</comment>
<evidence type="ECO:0000313" key="6">
    <source>
        <dbReference type="EMBL" id="KAJ7303833.1"/>
    </source>
</evidence>
<keyword evidence="1" id="KW-0677">Repeat</keyword>
<feature type="repeat" description="ANK" evidence="3">
    <location>
        <begin position="685"/>
        <end position="717"/>
    </location>
</feature>